<evidence type="ECO:0000256" key="4">
    <source>
        <dbReference type="RuleBase" id="RU003814"/>
    </source>
</evidence>
<keyword evidence="3" id="KW-0413">Isomerase</keyword>
<dbReference type="AlphaFoldDB" id="A0AB38MW85"/>
<dbReference type="NCBIfam" id="TIGR00512">
    <property type="entry name" value="salvage_mtnA"/>
    <property type="match status" value="1"/>
</dbReference>
<dbReference type="InterPro" id="IPR011559">
    <property type="entry name" value="Initiation_fac_2B_a/b/d"/>
</dbReference>
<dbReference type="GO" id="GO:0046523">
    <property type="term" value="F:S-methyl-5-thioribose-1-phosphate isomerase activity"/>
    <property type="evidence" value="ECO:0007669"/>
    <property type="project" value="TreeGrafter"/>
</dbReference>
<dbReference type="NCBIfam" id="NF004326">
    <property type="entry name" value="PRK05720.1"/>
    <property type="match status" value="1"/>
</dbReference>
<dbReference type="Gene3D" id="3.40.50.10470">
    <property type="entry name" value="Translation initiation factor eif-2b, domain 2"/>
    <property type="match status" value="1"/>
</dbReference>
<evidence type="ECO:0000313" key="5">
    <source>
        <dbReference type="EMBL" id="TIC65401.1"/>
    </source>
</evidence>
<evidence type="ECO:0000256" key="2">
    <source>
        <dbReference type="ARBA" id="ARBA00023167"/>
    </source>
</evidence>
<dbReference type="SUPFAM" id="SSF100950">
    <property type="entry name" value="NagB/RpiA/CoA transferase-like"/>
    <property type="match status" value="1"/>
</dbReference>
<dbReference type="InterPro" id="IPR042529">
    <property type="entry name" value="IF_2B-like_C"/>
</dbReference>
<comment type="similarity">
    <text evidence="1 4">Belongs to the eIF-2B alpha/beta/delta subunits family.</text>
</comment>
<dbReference type="GO" id="GO:0019509">
    <property type="term" value="P:L-methionine salvage from methylthioadenosine"/>
    <property type="evidence" value="ECO:0007669"/>
    <property type="project" value="TreeGrafter"/>
</dbReference>
<dbReference type="InterPro" id="IPR005251">
    <property type="entry name" value="IF-M1Pi"/>
</dbReference>
<comment type="caution">
    <text evidence="5">The sequence shown here is derived from an EMBL/GenBank/DDBJ whole genome shotgun (WGS) entry which is preliminary data.</text>
</comment>
<reference evidence="5 6" key="1">
    <citation type="submission" date="2019-03" db="EMBL/GenBank/DDBJ databases">
        <title>Sequencing 25 genomes of Wallemia mellicola.</title>
        <authorList>
            <person name="Gostincar C."/>
        </authorList>
    </citation>
    <scope>NUCLEOTIDE SEQUENCE [LARGE SCALE GENOMIC DNA]</scope>
    <source>
        <strain evidence="5 6">EXF-1274</strain>
    </source>
</reference>
<dbReference type="InterPro" id="IPR027363">
    <property type="entry name" value="M1Pi_N"/>
</dbReference>
<keyword evidence="2" id="KW-0028">Amino-acid biosynthesis</keyword>
<accession>A0AB38MW85</accession>
<dbReference type="NCBIfam" id="TIGR00524">
    <property type="entry name" value="eIF-2B_rel"/>
    <property type="match status" value="1"/>
</dbReference>
<keyword evidence="2" id="KW-0486">Methionine biosynthesis</keyword>
<dbReference type="Proteomes" id="UP000309601">
    <property type="component" value="Unassembled WGS sequence"/>
</dbReference>
<name>A0AB38MW85_9BASI</name>
<dbReference type="GO" id="GO:0003743">
    <property type="term" value="F:translation initiation factor activity"/>
    <property type="evidence" value="ECO:0007669"/>
    <property type="project" value="UniProtKB-KW"/>
</dbReference>
<evidence type="ECO:0000256" key="3">
    <source>
        <dbReference type="ARBA" id="ARBA00023235"/>
    </source>
</evidence>
<dbReference type="FunFam" id="1.20.120.420:FF:000003">
    <property type="entry name" value="Methylthioribose-1-phosphate isomerase"/>
    <property type="match status" value="1"/>
</dbReference>
<organism evidence="5 6">
    <name type="scientific">Wallemia mellicola</name>
    <dbReference type="NCBI Taxonomy" id="1708541"/>
    <lineage>
        <taxon>Eukaryota</taxon>
        <taxon>Fungi</taxon>
        <taxon>Dikarya</taxon>
        <taxon>Basidiomycota</taxon>
        <taxon>Wallemiomycotina</taxon>
        <taxon>Wallemiomycetes</taxon>
        <taxon>Wallemiales</taxon>
        <taxon>Wallemiaceae</taxon>
        <taxon>Wallemia</taxon>
    </lineage>
</organism>
<sequence>MKFTSISFEDFSIKIIDQLKLPHELVWMDITSVEEAYSAIRNMNIRGAPALASLATLSVAQRLHNSSYNNSQELKKEVKQVCDYLYQSRPTAVNLGIALDQLRQAAEIDSDSVDNIKKAVIYQAILVWSEDVERNKQMSDNGAQWLIDNLESSGKIEKGGRISILTWVNPFEAIALLTIFKGYGTAFGMITRLHELGRLERAYYAQTTPYHQGTRLTAFEFTQLGIPSCLVCDTAVGSLISSGIVQAVTVGADRIALNGDTANKIGTMQSAMFAKTFNIPFTVVAPRASVDSNLNDGRSIPIELRAASEAVTVRGIELDSGKQTSVRIAPKEVGATGLHTVYNPGFDITPSQLISAVVLETGVAENKNGSIDVKSLL</sequence>
<keyword evidence="5" id="KW-0396">Initiation factor</keyword>
<protein>
    <submittedName>
        <fullName evidence="5">Translation initiation factor</fullName>
    </submittedName>
</protein>
<evidence type="ECO:0000313" key="6">
    <source>
        <dbReference type="Proteomes" id="UP000309601"/>
    </source>
</evidence>
<dbReference type="Gene3D" id="1.20.120.420">
    <property type="entry name" value="translation initiation factor eif-2b, domain 1"/>
    <property type="match status" value="1"/>
</dbReference>
<dbReference type="EMBL" id="SPRW01000021">
    <property type="protein sequence ID" value="TIC65401.1"/>
    <property type="molecule type" value="Genomic_DNA"/>
</dbReference>
<dbReference type="InterPro" id="IPR000649">
    <property type="entry name" value="IF-2B-related"/>
</dbReference>
<gene>
    <name evidence="5" type="ORF">E3Q02_02180</name>
</gene>
<evidence type="ECO:0000256" key="1">
    <source>
        <dbReference type="ARBA" id="ARBA00007251"/>
    </source>
</evidence>
<proteinExistence type="inferred from homology"/>
<keyword evidence="5" id="KW-0648">Protein biosynthesis</keyword>
<dbReference type="PANTHER" id="PTHR43475:SF1">
    <property type="entry name" value="METHYLTHIORIBOSE-1-PHOSPHATE ISOMERASE"/>
    <property type="match status" value="1"/>
</dbReference>
<dbReference type="InterPro" id="IPR037171">
    <property type="entry name" value="NagB/RpiA_transferase-like"/>
</dbReference>
<dbReference type="Pfam" id="PF01008">
    <property type="entry name" value="IF-2B"/>
    <property type="match status" value="1"/>
</dbReference>
<dbReference type="PANTHER" id="PTHR43475">
    <property type="entry name" value="METHYLTHIORIBOSE-1-PHOSPHATE ISOMERASE"/>
    <property type="match status" value="1"/>
</dbReference>